<dbReference type="InterPro" id="IPR046673">
    <property type="entry name" value="ToxA_N"/>
</dbReference>
<protein>
    <submittedName>
        <fullName evidence="2">DUF6543 domain-containing protein</fullName>
    </submittedName>
</protein>
<accession>A0ABV0DM88</accession>
<organism evidence="2 3">
    <name type="scientific">Pseudomonas sichuanensis</name>
    <dbReference type="NCBI Taxonomy" id="2213015"/>
    <lineage>
        <taxon>Bacteria</taxon>
        <taxon>Pseudomonadati</taxon>
        <taxon>Pseudomonadota</taxon>
        <taxon>Gammaproteobacteria</taxon>
        <taxon>Pseudomonadales</taxon>
        <taxon>Pseudomonadaceae</taxon>
        <taxon>Pseudomonas</taxon>
    </lineage>
</organism>
<sequence>MQSPTLVDFSLKQACVRQFADRPTLRQVASQQLLKLLTAELPWIAYVRPALSDATPFTLDSPDPAAPYWTTAPLVDLVLQSLLDGVSLNFEPLAGRTYNLGLNNPYRFPGSHSEFDTRSLHGMTQALNALVQALPEHFRQAQIDYWNGVPCIGTGDCGASRHGWMQQVLRMALLDGVRSQPLSDDAATCVLELLAGRTAGMQINAIEVTLGSAGQERRMLLPDLLVSLERDEDRLVLWCPPSGKVRSYASDEAFALDLRDRLAQADGFDSLVWSRYELEGDPFLQQSGLLLSSLLDRLDHLPWLSIDSVEQLQAWFAQLSDPSEMFFDEARFEAQDIASSLPKWLAQASSLDRFAYQEALLDLALDQALCKGATSLDGILDLHAYTRQRLREQMLADYPQEANYFPDDLVLTVEHAYGVPGGGAVGTGDGTMTEQRLSLTEFALGNLGALGGGKISAIEHRGGQWIMDWMNAGYVKTLVDKLDIGGHYPSYVQRATTDPATRDRRIERFGREWRSQLRFDALKLKVEGGLDLAACQAVTEFCRSDRDLSVNVEIAPLAFKVPGYRSNDTVAGMYVLRLREPLTMLLYRPLFPEAPLRQFTDATALMAAVQQEDELQHSMLGWLNDDAREVYAEGGFVRPRRITGWARTATDALVPIYSVIEADAAVPAQLSFKRWLADVDVNLYLSKVRAMAEMADRQTISHAESRWNRLVEGGWLLFNLVTPVLRGPVAMVAWLASALTALDADKQAWEERDEAKRSLAIMDLVANLSMLLAHSRLPQAGPVIDRAPVQTPRFTPSVPAAITVERGRSYLPGELQSRGAGSMALATAWGPEPAAQLRALQHLATRANLEGVVEDQGGFYRQAGERYVELYGERFRIVEVADDFRIVGPQGQLGPWLWRGEQWKVRLGFFGGMPRREGAVAPRQAKFNQLDREVKGYMQAGDELRPQIAREMQQVVGLIKAVSQHENSLEQLTDGSSDGLSQDQVKQLSAFHREQIARKSEALTQQSKDVIEKLQRATEYDRQVLEAMPRLLELQRLGNIRGYAEGAARDYMAAARKTLVLNSWNIFDELRRLADYPELHRLSNLLNGRPIPEVDEMYRTFKLKLGGVVEIQAGMIKASIDLDTHLPQTPPDTVLVQAPMLITVDWVVSSRTMTTTQLRFHQAMNFTDLALHLDYPGESRRLSRYREAIAGEALKSAASAHAALSTGGLSPSERIEILQNAWDEYSTAIINSIDLSREGGRWSSSICSSAMSRS</sequence>
<dbReference type="Pfam" id="PF20178">
    <property type="entry name" value="ToxA_N"/>
    <property type="match status" value="1"/>
</dbReference>
<dbReference type="RefSeq" id="WP_347150848.1">
    <property type="nucleotide sequence ID" value="NZ_JBDLYL010000019.1"/>
</dbReference>
<name>A0ABV0DM88_9PSED</name>
<evidence type="ECO:0000259" key="1">
    <source>
        <dbReference type="Pfam" id="PF20178"/>
    </source>
</evidence>
<proteinExistence type="predicted"/>
<gene>
    <name evidence="2" type="ORF">ABFE88_17975</name>
</gene>
<dbReference type="Proteomes" id="UP001424532">
    <property type="component" value="Unassembled WGS sequence"/>
</dbReference>
<feature type="domain" description="Dermonecrotic toxin N-terminal" evidence="1">
    <location>
        <begin position="377"/>
        <end position="611"/>
    </location>
</feature>
<evidence type="ECO:0000313" key="3">
    <source>
        <dbReference type="Proteomes" id="UP001424532"/>
    </source>
</evidence>
<keyword evidence="3" id="KW-1185">Reference proteome</keyword>
<evidence type="ECO:0000313" key="2">
    <source>
        <dbReference type="EMBL" id="MEN8641541.1"/>
    </source>
</evidence>
<reference evidence="2 3" key="1">
    <citation type="submission" date="2024-05" db="EMBL/GenBank/DDBJ databases">
        <title>Sequence of Lycoming College course isolates.</title>
        <authorList>
            <person name="Reigle C.A."/>
            <person name="Newman J.D."/>
        </authorList>
    </citation>
    <scope>NUCLEOTIDE SEQUENCE [LARGE SCALE GENOMIC DNA]</scope>
    <source>
        <strain evidence="2 3">CAR-09</strain>
    </source>
</reference>
<comment type="caution">
    <text evidence="2">The sequence shown here is derived from an EMBL/GenBank/DDBJ whole genome shotgun (WGS) entry which is preliminary data.</text>
</comment>
<dbReference type="EMBL" id="JBDLYL010000019">
    <property type="protein sequence ID" value="MEN8641541.1"/>
    <property type="molecule type" value="Genomic_DNA"/>
</dbReference>